<keyword evidence="2" id="KW-1185">Reference proteome</keyword>
<evidence type="ECO:0000313" key="1">
    <source>
        <dbReference type="EMBL" id="WVO18816.1"/>
    </source>
</evidence>
<organism evidence="1 2">
    <name type="scientific">Cryptococcus decagattii</name>
    <dbReference type="NCBI Taxonomy" id="1859122"/>
    <lineage>
        <taxon>Eukaryota</taxon>
        <taxon>Fungi</taxon>
        <taxon>Dikarya</taxon>
        <taxon>Basidiomycota</taxon>
        <taxon>Agaricomycotina</taxon>
        <taxon>Tremellomycetes</taxon>
        <taxon>Tremellales</taxon>
        <taxon>Cryptococcaceae</taxon>
        <taxon>Cryptococcus</taxon>
        <taxon>Cryptococcus gattii species complex</taxon>
    </lineage>
</organism>
<accession>A0ABZ2ANB0</accession>
<dbReference type="EMBL" id="CP143806">
    <property type="protein sequence ID" value="WVO18816.1"/>
    <property type="molecule type" value="Genomic_DNA"/>
</dbReference>
<sequence length="68" mass="7775">MIHAMPMFKRICKEIIWGILPMMKPSNWQWTSGNPSTLVIRWKGRRVSQNLRKIGSQSMACSEGTVAV</sequence>
<dbReference type="Proteomes" id="UP001432216">
    <property type="component" value="Chromosome 1"/>
</dbReference>
<name>A0ABZ2ANB0_9TREE</name>
<reference evidence="1 2" key="1">
    <citation type="submission" date="2024-01" db="EMBL/GenBank/DDBJ databases">
        <title>Comparative genomics of Cryptococcus and Kwoniella reveals pathogenesis evolution and contrasting modes of karyotype evolution via chromosome fusion or intercentromeric recombination.</title>
        <authorList>
            <person name="Coelho M.A."/>
            <person name="David-Palma M."/>
            <person name="Shea T."/>
            <person name="Bowers K."/>
            <person name="McGinley-Smith S."/>
            <person name="Mohammad A.W."/>
            <person name="Gnirke A."/>
            <person name="Yurkov A.M."/>
            <person name="Nowrousian M."/>
            <person name="Sun S."/>
            <person name="Cuomo C.A."/>
            <person name="Heitman J."/>
        </authorList>
    </citation>
    <scope>NUCLEOTIDE SEQUENCE [LARGE SCALE GENOMIC DNA]</scope>
    <source>
        <strain evidence="1 2">7685027</strain>
    </source>
</reference>
<dbReference type="RefSeq" id="XP_064718056.1">
    <property type="nucleotide sequence ID" value="XM_064861984.1"/>
</dbReference>
<gene>
    <name evidence="1" type="ORF">IAS62_000088</name>
</gene>
<proteinExistence type="predicted"/>
<evidence type="ECO:0000313" key="2">
    <source>
        <dbReference type="Proteomes" id="UP001432216"/>
    </source>
</evidence>
<dbReference type="GeneID" id="89986864"/>
<protein>
    <submittedName>
        <fullName evidence="1">Uncharacterized protein</fullName>
    </submittedName>
</protein>